<dbReference type="GO" id="GO:0016757">
    <property type="term" value="F:glycosyltransferase activity"/>
    <property type="evidence" value="ECO:0007669"/>
    <property type="project" value="UniProtKB-KW"/>
</dbReference>
<gene>
    <name evidence="6" type="ORF">FAZ21_02790</name>
</gene>
<dbReference type="PANTHER" id="PTHR43179">
    <property type="entry name" value="RHAMNOSYLTRANSFERASE WBBL"/>
    <property type="match status" value="1"/>
</dbReference>
<evidence type="ECO:0000256" key="3">
    <source>
        <dbReference type="ARBA" id="ARBA00022679"/>
    </source>
</evidence>
<dbReference type="InterPro" id="IPR029044">
    <property type="entry name" value="Nucleotide-diphossugar_trans"/>
</dbReference>
<organism evidence="6 7">
    <name type="scientific">Chitiniphilus eburneus</name>
    <dbReference type="NCBI Taxonomy" id="2571148"/>
    <lineage>
        <taxon>Bacteria</taxon>
        <taxon>Pseudomonadati</taxon>
        <taxon>Pseudomonadota</taxon>
        <taxon>Betaproteobacteria</taxon>
        <taxon>Neisseriales</taxon>
        <taxon>Chitinibacteraceae</taxon>
        <taxon>Chitiniphilus</taxon>
    </lineage>
</organism>
<sequence length="323" mass="36248">MTTIFSKEVLPVTVIIVNWNAGELLERCIEKLNCQTKLPQRIVVVDNASSDASLAFLKEQLNIELIRLDSNTGFAHANNIALSTVITEYVALLNPDAFPEPAWLEALIDCARRHPEAASVGSLQLMDCMPLRADGTGDCYHISGMMWRRNFNQPIEPAKEQEGQIFAPCAAAALYRMDALRCTGFFEERFFCYCEDVDLGFRLRLAGFNAYYAPKAIVTHIGSATSGGRHSDFAVYHGHRNLVWVYARNMPMALLVVFLPLHILANLIAILAAMRRGQSRTILRAKIDAMVRLPEFWKDRVRLSSLRKAPLLKILGALSKKLR</sequence>
<dbReference type="RefSeq" id="WP_136771764.1">
    <property type="nucleotide sequence ID" value="NZ_CP156074.1"/>
</dbReference>
<evidence type="ECO:0000256" key="4">
    <source>
        <dbReference type="SAM" id="Phobius"/>
    </source>
</evidence>
<accession>A0A4V5MRQ7</accession>
<feature type="transmembrane region" description="Helical" evidence="4">
    <location>
        <begin position="252"/>
        <end position="274"/>
    </location>
</feature>
<keyword evidence="2" id="KW-0328">Glycosyltransferase</keyword>
<evidence type="ECO:0000313" key="6">
    <source>
        <dbReference type="EMBL" id="TJZ77288.1"/>
    </source>
</evidence>
<keyword evidence="4" id="KW-0812">Transmembrane</keyword>
<evidence type="ECO:0000259" key="5">
    <source>
        <dbReference type="Pfam" id="PF00535"/>
    </source>
</evidence>
<keyword evidence="3 6" id="KW-0808">Transferase</keyword>
<dbReference type="Pfam" id="PF00535">
    <property type="entry name" value="Glycos_transf_2"/>
    <property type="match status" value="1"/>
</dbReference>
<dbReference type="OrthoDB" id="9771846at2"/>
<keyword evidence="7" id="KW-1185">Reference proteome</keyword>
<dbReference type="AlphaFoldDB" id="A0A4V5MRQ7"/>
<dbReference type="SUPFAM" id="SSF53448">
    <property type="entry name" value="Nucleotide-diphospho-sugar transferases"/>
    <property type="match status" value="1"/>
</dbReference>
<reference evidence="6 7" key="1">
    <citation type="submission" date="2019-04" db="EMBL/GenBank/DDBJ databases">
        <title>Chitiniphilus eburnea sp. nov., a novel chitinolytic bacterium isolated from aquaculture sludge.</title>
        <authorList>
            <person name="Sheng M."/>
        </authorList>
    </citation>
    <scope>NUCLEOTIDE SEQUENCE [LARGE SCALE GENOMIC DNA]</scope>
    <source>
        <strain evidence="6 7">HX-2-15</strain>
    </source>
</reference>
<comment type="similarity">
    <text evidence="1">Belongs to the glycosyltransferase 2 family.</text>
</comment>
<evidence type="ECO:0000256" key="1">
    <source>
        <dbReference type="ARBA" id="ARBA00006739"/>
    </source>
</evidence>
<comment type="caution">
    <text evidence="6">The sequence shown here is derived from an EMBL/GenBank/DDBJ whole genome shotgun (WGS) entry which is preliminary data.</text>
</comment>
<feature type="domain" description="Glycosyltransferase 2-like" evidence="5">
    <location>
        <begin position="13"/>
        <end position="182"/>
    </location>
</feature>
<protein>
    <submittedName>
        <fullName evidence="6">Glycosyltransferase family 2 protein</fullName>
    </submittedName>
</protein>
<dbReference type="InterPro" id="IPR001173">
    <property type="entry name" value="Glyco_trans_2-like"/>
</dbReference>
<proteinExistence type="inferred from homology"/>
<dbReference type="CDD" id="cd04186">
    <property type="entry name" value="GT_2_like_c"/>
    <property type="match status" value="1"/>
</dbReference>
<dbReference type="Gene3D" id="3.90.550.10">
    <property type="entry name" value="Spore Coat Polysaccharide Biosynthesis Protein SpsA, Chain A"/>
    <property type="match status" value="1"/>
</dbReference>
<keyword evidence="4" id="KW-1133">Transmembrane helix</keyword>
<dbReference type="Proteomes" id="UP000310016">
    <property type="component" value="Unassembled WGS sequence"/>
</dbReference>
<name>A0A4V5MRQ7_9NEIS</name>
<dbReference type="PANTHER" id="PTHR43179:SF12">
    <property type="entry name" value="GALACTOFURANOSYLTRANSFERASE GLFT2"/>
    <property type="match status" value="1"/>
</dbReference>
<evidence type="ECO:0000256" key="2">
    <source>
        <dbReference type="ARBA" id="ARBA00022676"/>
    </source>
</evidence>
<dbReference type="EMBL" id="SUMF01000002">
    <property type="protein sequence ID" value="TJZ77288.1"/>
    <property type="molecule type" value="Genomic_DNA"/>
</dbReference>
<evidence type="ECO:0000313" key="7">
    <source>
        <dbReference type="Proteomes" id="UP000310016"/>
    </source>
</evidence>
<keyword evidence="4" id="KW-0472">Membrane</keyword>